<sequence>MTVVCQTHKPTFNLKNTKLIHRCHYSCSIIPASQ</sequence>
<name>A0A0E9VJB7_ANGAN</name>
<accession>A0A0E9VJB7</accession>
<dbReference type="EMBL" id="GBXM01031279">
    <property type="protein sequence ID" value="JAH77298.1"/>
    <property type="molecule type" value="Transcribed_RNA"/>
</dbReference>
<proteinExistence type="predicted"/>
<protein>
    <submittedName>
        <fullName evidence="1">Uncharacterized protein</fullName>
    </submittedName>
</protein>
<organism evidence="1">
    <name type="scientific">Anguilla anguilla</name>
    <name type="common">European freshwater eel</name>
    <name type="synonym">Muraena anguilla</name>
    <dbReference type="NCBI Taxonomy" id="7936"/>
    <lineage>
        <taxon>Eukaryota</taxon>
        <taxon>Metazoa</taxon>
        <taxon>Chordata</taxon>
        <taxon>Craniata</taxon>
        <taxon>Vertebrata</taxon>
        <taxon>Euteleostomi</taxon>
        <taxon>Actinopterygii</taxon>
        <taxon>Neopterygii</taxon>
        <taxon>Teleostei</taxon>
        <taxon>Anguilliformes</taxon>
        <taxon>Anguillidae</taxon>
        <taxon>Anguilla</taxon>
    </lineage>
</organism>
<dbReference type="AlphaFoldDB" id="A0A0E9VJB7"/>
<reference evidence="1" key="2">
    <citation type="journal article" date="2015" name="Fish Shellfish Immunol.">
        <title>Early steps in the European eel (Anguilla anguilla)-Vibrio vulnificus interaction in the gills: Role of the RtxA13 toxin.</title>
        <authorList>
            <person name="Callol A."/>
            <person name="Pajuelo D."/>
            <person name="Ebbesson L."/>
            <person name="Teles M."/>
            <person name="MacKenzie S."/>
            <person name="Amaro C."/>
        </authorList>
    </citation>
    <scope>NUCLEOTIDE SEQUENCE</scope>
</reference>
<evidence type="ECO:0000313" key="1">
    <source>
        <dbReference type="EMBL" id="JAH77298.1"/>
    </source>
</evidence>
<reference evidence="1" key="1">
    <citation type="submission" date="2014-11" db="EMBL/GenBank/DDBJ databases">
        <authorList>
            <person name="Amaro Gonzalez C."/>
        </authorList>
    </citation>
    <scope>NUCLEOTIDE SEQUENCE</scope>
</reference>